<evidence type="ECO:0000256" key="3">
    <source>
        <dbReference type="ARBA" id="ARBA00023274"/>
    </source>
</evidence>
<comment type="similarity">
    <text evidence="1">Belongs to the universal ribosomal protein uL10 family.</text>
</comment>
<accession>A0A1F6CE62</accession>
<dbReference type="InterPro" id="IPR002363">
    <property type="entry name" value="Ribosomal_uL10_CS_bac"/>
</dbReference>
<dbReference type="SUPFAM" id="SSF160369">
    <property type="entry name" value="Ribosomal protein L10-like"/>
    <property type="match status" value="1"/>
</dbReference>
<dbReference type="InterPro" id="IPR047865">
    <property type="entry name" value="Ribosomal_uL10_bac_type"/>
</dbReference>
<dbReference type="PROSITE" id="PS01109">
    <property type="entry name" value="RIBOSOMAL_L10"/>
    <property type="match status" value="1"/>
</dbReference>
<keyword evidence="3" id="KW-0687">Ribonucleoprotein</keyword>
<dbReference type="Pfam" id="PF00466">
    <property type="entry name" value="Ribosomal_L10"/>
    <property type="match status" value="1"/>
</dbReference>
<evidence type="ECO:0000313" key="5">
    <source>
        <dbReference type="EMBL" id="OGG47311.1"/>
    </source>
</evidence>
<comment type="caution">
    <text evidence="5">The sequence shown here is derived from an EMBL/GenBank/DDBJ whole genome shotgun (WGS) entry which is preliminary data.</text>
</comment>
<reference evidence="5 6" key="1">
    <citation type="journal article" date="2016" name="Nat. Commun.">
        <title>Thousands of microbial genomes shed light on interconnected biogeochemical processes in an aquifer system.</title>
        <authorList>
            <person name="Anantharaman K."/>
            <person name="Brown C.T."/>
            <person name="Hug L.A."/>
            <person name="Sharon I."/>
            <person name="Castelle C.J."/>
            <person name="Probst A.J."/>
            <person name="Thomas B.C."/>
            <person name="Singh A."/>
            <person name="Wilkins M.J."/>
            <person name="Karaoz U."/>
            <person name="Brodie E.L."/>
            <person name="Williams K.H."/>
            <person name="Hubbard S.S."/>
            <person name="Banfield J.F."/>
        </authorList>
    </citation>
    <scope>NUCLEOTIDE SEQUENCE [LARGE SCALE GENOMIC DNA]</scope>
</reference>
<organism evidence="5 6">
    <name type="scientific">Candidatus Kaiserbacteria bacterium RIFCSPHIGHO2_01_FULL_49_13</name>
    <dbReference type="NCBI Taxonomy" id="1798477"/>
    <lineage>
        <taxon>Bacteria</taxon>
        <taxon>Candidatus Kaiseribacteriota</taxon>
    </lineage>
</organism>
<proteinExistence type="inferred from homology"/>
<dbReference type="NCBIfam" id="NF000955">
    <property type="entry name" value="PRK00099.1-1"/>
    <property type="match status" value="1"/>
</dbReference>
<dbReference type="AlphaFoldDB" id="A0A1F6CE62"/>
<dbReference type="Proteomes" id="UP000178344">
    <property type="component" value="Unassembled WGS sequence"/>
</dbReference>
<sequence length="151" mass="16502">MAITKEKKGAVVEKVRDAVKGAKSVVFVNFHGLSVSDANAMRKELRSNKIGYFVAKKTLIRRALGAEKILGDLPELQGEIALAYGDDLIIPARTVQTFVKKFKENLSIAGGVFDGRFMNMAEMRDVANIPPIEVLYAQIVNLINSPLQGLA</sequence>
<dbReference type="GO" id="GO:0015934">
    <property type="term" value="C:large ribosomal subunit"/>
    <property type="evidence" value="ECO:0007669"/>
    <property type="project" value="InterPro"/>
</dbReference>
<dbReference type="PANTHER" id="PTHR11560">
    <property type="entry name" value="39S RIBOSOMAL PROTEIN L10, MITOCHONDRIAL"/>
    <property type="match status" value="1"/>
</dbReference>
<name>A0A1F6CE62_9BACT</name>
<dbReference type="InterPro" id="IPR001790">
    <property type="entry name" value="Ribosomal_uL10"/>
</dbReference>
<dbReference type="InterPro" id="IPR043141">
    <property type="entry name" value="Ribosomal_uL10-like_sf"/>
</dbReference>
<evidence type="ECO:0000256" key="4">
    <source>
        <dbReference type="RuleBase" id="RU003636"/>
    </source>
</evidence>
<evidence type="ECO:0000313" key="6">
    <source>
        <dbReference type="Proteomes" id="UP000178344"/>
    </source>
</evidence>
<dbReference type="CDD" id="cd05797">
    <property type="entry name" value="Ribosomal_L10"/>
    <property type="match status" value="1"/>
</dbReference>
<evidence type="ECO:0000256" key="1">
    <source>
        <dbReference type="ARBA" id="ARBA00008889"/>
    </source>
</evidence>
<feature type="non-terminal residue" evidence="5">
    <location>
        <position position="151"/>
    </location>
</feature>
<dbReference type="Gene3D" id="3.30.70.1730">
    <property type="match status" value="1"/>
</dbReference>
<keyword evidence="2 5" id="KW-0689">Ribosomal protein</keyword>
<evidence type="ECO:0000256" key="2">
    <source>
        <dbReference type="ARBA" id="ARBA00022980"/>
    </source>
</evidence>
<dbReference type="EMBL" id="MFKQ01000014">
    <property type="protein sequence ID" value="OGG47311.1"/>
    <property type="molecule type" value="Genomic_DNA"/>
</dbReference>
<protein>
    <recommendedName>
        <fullName evidence="4">50S ribosomal protein L10</fullName>
    </recommendedName>
</protein>
<gene>
    <name evidence="5" type="ORF">A2671_00630</name>
</gene>
<dbReference type="GO" id="GO:0003735">
    <property type="term" value="F:structural constituent of ribosome"/>
    <property type="evidence" value="ECO:0007669"/>
    <property type="project" value="InterPro"/>
</dbReference>
<dbReference type="GO" id="GO:0006412">
    <property type="term" value="P:translation"/>
    <property type="evidence" value="ECO:0007669"/>
    <property type="project" value="InterPro"/>
</dbReference>